<accession>G8X2G3</accession>
<gene>
    <name evidence="2" type="ordered locus">SCATT_27080</name>
</gene>
<proteinExistence type="predicted"/>
<dbReference type="KEGG" id="scy:SCATT_27080"/>
<dbReference type="Proteomes" id="UP000007842">
    <property type="component" value="Chromosome"/>
</dbReference>
<evidence type="ECO:0000313" key="3">
    <source>
        <dbReference type="Proteomes" id="UP000007842"/>
    </source>
</evidence>
<dbReference type="HOGENOM" id="CLU_2275795_0_0_11"/>
<dbReference type="EMBL" id="CP003219">
    <property type="protein sequence ID" value="AEW95079.1"/>
    <property type="molecule type" value="Genomic_DNA"/>
</dbReference>
<feature type="compositionally biased region" description="Basic and acidic residues" evidence="1">
    <location>
        <begin position="68"/>
        <end position="81"/>
    </location>
</feature>
<evidence type="ECO:0000313" key="2">
    <source>
        <dbReference type="EMBL" id="AEW95079.1"/>
    </source>
</evidence>
<dbReference type="AlphaFoldDB" id="G8X2G3"/>
<feature type="region of interest" description="Disordered" evidence="1">
    <location>
        <begin position="44"/>
        <end position="102"/>
    </location>
</feature>
<keyword evidence="3" id="KW-1185">Reference proteome</keyword>
<feature type="compositionally biased region" description="Basic residues" evidence="1">
    <location>
        <begin position="82"/>
        <end position="102"/>
    </location>
</feature>
<organism evidence="2 3">
    <name type="scientific">Streptantibioticus cattleyicolor (strain ATCC 35852 / DSM 46488 / JCM 4925 / NBRC 14057 / NRRL 8057)</name>
    <name type="common">Streptomyces cattleya</name>
    <dbReference type="NCBI Taxonomy" id="1003195"/>
    <lineage>
        <taxon>Bacteria</taxon>
        <taxon>Bacillati</taxon>
        <taxon>Actinomycetota</taxon>
        <taxon>Actinomycetes</taxon>
        <taxon>Kitasatosporales</taxon>
        <taxon>Streptomycetaceae</taxon>
        <taxon>Streptantibioticus</taxon>
    </lineage>
</organism>
<dbReference type="PATRIC" id="fig|1003195.29.peg.2712"/>
<sequence length="102" mass="10903">MMTTLVTVAVILAMIALGALVISLLNAQQAEGVAVHPYARFLPDPGARPAESVASTTRNTGLAGIPPARDDARRDHRDGGRGRLRAGSRTARARHHKEHHRA</sequence>
<evidence type="ECO:0000256" key="1">
    <source>
        <dbReference type="SAM" id="MobiDB-lite"/>
    </source>
</evidence>
<protein>
    <submittedName>
        <fullName evidence="2">Uncharacterized protein</fullName>
    </submittedName>
</protein>
<name>G8X2G3_STREN</name>
<reference evidence="3" key="1">
    <citation type="submission" date="2011-12" db="EMBL/GenBank/DDBJ databases">
        <title>Complete genome sequence of Streptomyces cattleya strain DSM 46488.</title>
        <authorList>
            <person name="Ou H.-Y."/>
            <person name="Li P."/>
            <person name="Zhao C."/>
            <person name="O'Hagan D."/>
            <person name="Deng Z."/>
        </authorList>
    </citation>
    <scope>NUCLEOTIDE SEQUENCE [LARGE SCALE GENOMIC DNA]</scope>
    <source>
        <strain evidence="3">ATCC 35852 / DSM 46488 / JCM 4925 / NBRC 14057 / NRRL 8057</strain>
    </source>
</reference>